<proteinExistence type="predicted"/>
<dbReference type="Proteomes" id="UP001164746">
    <property type="component" value="Chromosome 5"/>
</dbReference>
<feature type="domain" description="Integrase catalytic" evidence="2">
    <location>
        <begin position="270"/>
        <end position="441"/>
    </location>
</feature>
<feature type="region of interest" description="Disordered" evidence="1">
    <location>
        <begin position="201"/>
        <end position="226"/>
    </location>
</feature>
<reference evidence="3" key="1">
    <citation type="submission" date="2022-11" db="EMBL/GenBank/DDBJ databases">
        <title>Centuries of genome instability and evolution in soft-shell clam transmissible cancer (bioRxiv).</title>
        <authorList>
            <person name="Hart S.F.M."/>
            <person name="Yonemitsu M.A."/>
            <person name="Giersch R.M."/>
            <person name="Beal B.F."/>
            <person name="Arriagada G."/>
            <person name="Davis B.W."/>
            <person name="Ostrander E.A."/>
            <person name="Goff S.P."/>
            <person name="Metzger M.J."/>
        </authorList>
    </citation>
    <scope>NUCLEOTIDE SEQUENCE</scope>
    <source>
        <strain evidence="3">MELC-2E11</strain>
        <tissue evidence="3">Siphon/mantle</tissue>
    </source>
</reference>
<organism evidence="3 4">
    <name type="scientific">Mya arenaria</name>
    <name type="common">Soft-shell clam</name>
    <dbReference type="NCBI Taxonomy" id="6604"/>
    <lineage>
        <taxon>Eukaryota</taxon>
        <taxon>Metazoa</taxon>
        <taxon>Spiralia</taxon>
        <taxon>Lophotrochozoa</taxon>
        <taxon>Mollusca</taxon>
        <taxon>Bivalvia</taxon>
        <taxon>Autobranchia</taxon>
        <taxon>Heteroconchia</taxon>
        <taxon>Euheterodonta</taxon>
        <taxon>Imparidentia</taxon>
        <taxon>Neoheterodontei</taxon>
        <taxon>Myida</taxon>
        <taxon>Myoidea</taxon>
        <taxon>Myidae</taxon>
        <taxon>Mya</taxon>
    </lineage>
</organism>
<dbReference type="PROSITE" id="PS50994">
    <property type="entry name" value="INTEGRASE"/>
    <property type="match status" value="1"/>
</dbReference>
<dbReference type="Gene3D" id="3.30.420.10">
    <property type="entry name" value="Ribonuclease H-like superfamily/Ribonuclease H"/>
    <property type="match status" value="1"/>
</dbReference>
<dbReference type="InterPro" id="IPR001584">
    <property type="entry name" value="Integrase_cat-core"/>
</dbReference>
<feature type="compositionally biased region" description="Basic and acidic residues" evidence="1">
    <location>
        <begin position="201"/>
        <end position="217"/>
    </location>
</feature>
<evidence type="ECO:0000259" key="2">
    <source>
        <dbReference type="PROSITE" id="PS50994"/>
    </source>
</evidence>
<accession>A0ABY7E8Z0</accession>
<dbReference type="InterPro" id="IPR027417">
    <property type="entry name" value="P-loop_NTPase"/>
</dbReference>
<dbReference type="PANTHER" id="PTHR46585">
    <property type="entry name" value="INTEGRASE CORE DOMAIN CONTAINING PROTEIN"/>
    <property type="match status" value="1"/>
</dbReference>
<evidence type="ECO:0000256" key="1">
    <source>
        <dbReference type="SAM" id="MobiDB-lite"/>
    </source>
</evidence>
<dbReference type="EMBL" id="CP111016">
    <property type="protein sequence ID" value="WAR05455.1"/>
    <property type="molecule type" value="Genomic_DNA"/>
</dbReference>
<evidence type="ECO:0000313" key="4">
    <source>
        <dbReference type="Proteomes" id="UP001164746"/>
    </source>
</evidence>
<keyword evidence="4" id="KW-1185">Reference proteome</keyword>
<protein>
    <submittedName>
        <fullName evidence="3">YMD3-like protein</fullName>
    </submittedName>
</protein>
<name>A0ABY7E8Z0_MYAAR</name>
<evidence type="ECO:0000313" key="3">
    <source>
        <dbReference type="EMBL" id="WAR05455.1"/>
    </source>
</evidence>
<sequence>MLRHRKQFHYENKEIYFHPGAHEESAVGAPGAHGGAHFGAHVGAPGAQVGAQGAHGGAHFGAHVGSLGAHSGAQAPPPEAHLGEHLGAFSSPLPPPEGNKNVLFQHPFTMTISGPTACGKTTMVKELLQNHSTNIQPNVQRIVWLYKRWQPLYSIIKETVLPRVEFVQGIPTDLEDDDFFDSRINNLLILDDLFSEAGRNKRCPEHRESKKRPHEEISDSEQEEPVEDNEGYVKLWKVARTHNERKYDQIYNKLIDNGEESDEAKESADDRIQPYNEKGFLGLYTSLIDRYILPLRNSRLHTQIMSQIDKLISKGHSTTSAATKVIRKHRKYFEDLFDLESSEDEEEESGEESDARQEFRAKKVQNLMKKEEIHYFPTQNETKASTSERAILTIKTRLMRYFSYKETATFLPVIQDIADSYNKTHHRTIGMRPVDVKASNQEEVRLATYFTRNPKSKKQGPKLKQFKLKRSTCLSMFAVLFNPPRKLSHSRIKLSSAITSVFVCAAPSNGSTTAPTAVAATSPAFLEKTQAMVIIMNTIRTVGTKVVTIAEVSGQQQDTTCVISFVQHPWEQSFQPNKDLQYAASAIDV</sequence>
<dbReference type="PANTHER" id="PTHR46585:SF1">
    <property type="entry name" value="CHROMO DOMAIN-CONTAINING PROTEIN"/>
    <property type="match status" value="1"/>
</dbReference>
<dbReference type="InterPro" id="IPR036397">
    <property type="entry name" value="RNaseH_sf"/>
</dbReference>
<gene>
    <name evidence="3" type="ORF">MAR_020824</name>
</gene>
<dbReference type="SUPFAM" id="SSF52540">
    <property type="entry name" value="P-loop containing nucleoside triphosphate hydrolases"/>
    <property type="match status" value="1"/>
</dbReference>
<feature type="region of interest" description="Disordered" evidence="1">
    <location>
        <begin position="68"/>
        <end position="94"/>
    </location>
</feature>